<evidence type="ECO:0000313" key="12">
    <source>
        <dbReference type="Proteomes" id="UP000251314"/>
    </source>
</evidence>
<gene>
    <name evidence="11" type="ORF">PC110_g17150</name>
</gene>
<dbReference type="GO" id="GO:0043657">
    <property type="term" value="C:host cell"/>
    <property type="evidence" value="ECO:0007669"/>
    <property type="project" value="UniProtKB-SubCell"/>
</dbReference>
<keyword evidence="7" id="KW-1015">Disulfide bond</keyword>
<evidence type="ECO:0000256" key="8">
    <source>
        <dbReference type="RuleBase" id="RU362126"/>
    </source>
</evidence>
<keyword evidence="5" id="KW-0964">Secreted</keyword>
<protein>
    <recommendedName>
        <fullName evidence="10">Crinkler effector protein N-terminal domain-containing protein</fullName>
    </recommendedName>
</protein>
<evidence type="ECO:0000256" key="1">
    <source>
        <dbReference type="ARBA" id="ARBA00004240"/>
    </source>
</evidence>
<keyword evidence="12" id="KW-1185">Reference proteome</keyword>
<dbReference type="VEuPathDB" id="FungiDB:PC110_g17150"/>
<comment type="similarity">
    <text evidence="4 8">Belongs to the calreticulin family.</text>
</comment>
<sequence>MVTLYCVIVGVGGSAFPVDIDASLSVGHLKKAIKAENSATITCDAKDLQLFLGKKDGGWLSSLTEDVKQLKKGEKTALIEALTSENLELQGGDPIYEFLANMETPKAKQIHVLVEVPEGASDAEAKQKAKLTTLAMLLKQCGVVGDLPQKGDFLKLFEWTDGDCGKVMAIKAIDDIVHFTGSRFYVRKEILCVLTNFKNIYQSEFDTGKVVNKQFVLMGSPGTGKSCILALMCFYIAVHHKRPVVWFRQVVGGIYMTTTRLFYEGKYYEWKDQKGEILESLYYAFNSRGVNPTNCWFCLDGMDQAGVYEKKWFNIDLEYFGHKHMQMQESDVDARFFVSGGSLREFLNYDGAKTTVKTALNLIAKPEDAENLLTMYGIGSNKQIDRIRMRGVQDLNNVDHYVDLWKWTSCVMSKLVLHHLTAMMKPNFFEKLMAIAKGMNDDRLEGVAFEGYFHTLAAETRKPPTSRSCLTARTGSRAQECVTLDEVKLKQGLDCGGACCARPGEPGLLGVQRLDALFGPDMCGKSGKVHIIFHHKTPCRASTEAPGIKSVKGTHLYTAVIRDDNTFEVFVGQKSVNSGSLQENFLPPRTDNNQRTRNWHYCCCSRPPYCTTQMEKSTLWLWRGFRGMEKGAQVLRIKAMQDEEAVASEFHEHAPKLIWITRNFKEAMETPVPRYAAYVSGVVLFFKRLCGAESCSGTKVAPPETSRSEPRSLSKQFVAVLDAYVDAINTRQSPRIPKASNALLEQEIAEAWEAEKQTYTSDMEEENDDENILSERSLGTKGFAQGSCS</sequence>
<dbReference type="OrthoDB" id="88815at2759"/>
<dbReference type="PANTHER" id="PTHR11073">
    <property type="entry name" value="CALRETICULIN AND CALNEXIN"/>
    <property type="match status" value="1"/>
</dbReference>
<dbReference type="InterPro" id="IPR045379">
    <property type="entry name" value="Crinkler_N"/>
</dbReference>
<dbReference type="GO" id="GO:0051082">
    <property type="term" value="F:unfolded protein binding"/>
    <property type="evidence" value="ECO:0007669"/>
    <property type="project" value="InterPro"/>
</dbReference>
<dbReference type="GO" id="GO:0005509">
    <property type="term" value="F:calcium ion binding"/>
    <property type="evidence" value="ECO:0007669"/>
    <property type="project" value="InterPro"/>
</dbReference>
<dbReference type="Pfam" id="PF00262">
    <property type="entry name" value="Calreticulin"/>
    <property type="match status" value="1"/>
</dbReference>
<name>A0A329RP10_9STRA</name>
<evidence type="ECO:0000259" key="10">
    <source>
        <dbReference type="Pfam" id="PF20147"/>
    </source>
</evidence>
<dbReference type="Pfam" id="PF20147">
    <property type="entry name" value="Crinkler"/>
    <property type="match status" value="1"/>
</dbReference>
<dbReference type="EMBL" id="MJFZ01000649">
    <property type="protein sequence ID" value="RAW26454.1"/>
    <property type="molecule type" value="Genomic_DNA"/>
</dbReference>
<feature type="disulfide bond" evidence="7">
    <location>
        <begin position="495"/>
        <end position="523"/>
    </location>
</feature>
<evidence type="ECO:0000256" key="5">
    <source>
        <dbReference type="ARBA" id="ARBA00022525"/>
    </source>
</evidence>
<comment type="caution">
    <text evidence="11">The sequence shown here is derived from an EMBL/GenBank/DDBJ whole genome shotgun (WGS) entry which is preliminary data.</text>
</comment>
<dbReference type="SUPFAM" id="SSF49899">
    <property type="entry name" value="Concanavalin A-like lectins/glucanases"/>
    <property type="match status" value="1"/>
</dbReference>
<dbReference type="PANTHER" id="PTHR11073:SF1">
    <property type="entry name" value="CALNEXIN 14D-RELATED"/>
    <property type="match status" value="1"/>
</dbReference>
<organism evidence="11 12">
    <name type="scientific">Phytophthora cactorum</name>
    <dbReference type="NCBI Taxonomy" id="29920"/>
    <lineage>
        <taxon>Eukaryota</taxon>
        <taxon>Sar</taxon>
        <taxon>Stramenopiles</taxon>
        <taxon>Oomycota</taxon>
        <taxon>Peronosporomycetes</taxon>
        <taxon>Peronosporales</taxon>
        <taxon>Peronosporaceae</taxon>
        <taxon>Phytophthora</taxon>
    </lineage>
</organism>
<evidence type="ECO:0000313" key="11">
    <source>
        <dbReference type="EMBL" id="RAW26454.1"/>
    </source>
</evidence>
<dbReference type="GO" id="GO:0005576">
    <property type="term" value="C:extracellular region"/>
    <property type="evidence" value="ECO:0007669"/>
    <property type="project" value="UniProtKB-SubCell"/>
</dbReference>
<evidence type="ECO:0000256" key="7">
    <source>
        <dbReference type="PIRSR" id="PIRSR601580-3"/>
    </source>
</evidence>
<feature type="region of interest" description="Disordered" evidence="9">
    <location>
        <begin position="755"/>
        <end position="789"/>
    </location>
</feature>
<evidence type="ECO:0000256" key="4">
    <source>
        <dbReference type="ARBA" id="ARBA00010983"/>
    </source>
</evidence>
<dbReference type="GO" id="GO:0005789">
    <property type="term" value="C:endoplasmic reticulum membrane"/>
    <property type="evidence" value="ECO:0007669"/>
    <property type="project" value="TreeGrafter"/>
</dbReference>
<dbReference type="Proteomes" id="UP000251314">
    <property type="component" value="Unassembled WGS sequence"/>
</dbReference>
<evidence type="ECO:0000256" key="2">
    <source>
        <dbReference type="ARBA" id="ARBA00004340"/>
    </source>
</evidence>
<proteinExistence type="inferred from homology"/>
<feature type="domain" description="Crinkler effector protein N-terminal" evidence="10">
    <location>
        <begin position="2"/>
        <end position="115"/>
    </location>
</feature>
<reference evidence="11 12" key="1">
    <citation type="submission" date="2018-01" db="EMBL/GenBank/DDBJ databases">
        <title>Draft genome of the strawberry crown rot pathogen Phytophthora cactorum.</title>
        <authorList>
            <person name="Armitage A.D."/>
            <person name="Lysoe E."/>
            <person name="Nellist C.F."/>
            <person name="Harrison R.J."/>
            <person name="Brurberg M.B."/>
        </authorList>
    </citation>
    <scope>NUCLEOTIDE SEQUENCE [LARGE SCALE GENOMIC DNA]</scope>
    <source>
        <strain evidence="11 12">10300</strain>
    </source>
</reference>
<feature type="compositionally biased region" description="Acidic residues" evidence="9">
    <location>
        <begin position="762"/>
        <end position="772"/>
    </location>
</feature>
<dbReference type="GO" id="GO:0036503">
    <property type="term" value="P:ERAD pathway"/>
    <property type="evidence" value="ECO:0007669"/>
    <property type="project" value="TreeGrafter"/>
</dbReference>
<dbReference type="Gene3D" id="2.60.120.200">
    <property type="match status" value="1"/>
</dbReference>
<dbReference type="GO" id="GO:0006457">
    <property type="term" value="P:protein folding"/>
    <property type="evidence" value="ECO:0007669"/>
    <property type="project" value="InterPro"/>
</dbReference>
<evidence type="ECO:0000256" key="6">
    <source>
        <dbReference type="ARBA" id="ARBA00022824"/>
    </source>
</evidence>
<comment type="subcellular location">
    <subcellularLocation>
        <location evidence="1">Endoplasmic reticulum</location>
    </subcellularLocation>
    <subcellularLocation>
        <location evidence="2">Host cell</location>
    </subcellularLocation>
    <subcellularLocation>
        <location evidence="3">Secreted</location>
    </subcellularLocation>
</comment>
<dbReference type="InterPro" id="IPR013320">
    <property type="entry name" value="ConA-like_dom_sf"/>
</dbReference>
<dbReference type="STRING" id="29920.A0A329RP10"/>
<evidence type="ECO:0000256" key="9">
    <source>
        <dbReference type="SAM" id="MobiDB-lite"/>
    </source>
</evidence>
<dbReference type="AlphaFoldDB" id="A0A329RP10"/>
<keyword evidence="8" id="KW-0143">Chaperone</keyword>
<dbReference type="InterPro" id="IPR001580">
    <property type="entry name" value="Calret/calnex"/>
</dbReference>
<accession>A0A329RP10</accession>
<evidence type="ECO:0000256" key="3">
    <source>
        <dbReference type="ARBA" id="ARBA00004613"/>
    </source>
</evidence>
<keyword evidence="6 8" id="KW-0256">Endoplasmic reticulum</keyword>